<dbReference type="GO" id="GO:0003676">
    <property type="term" value="F:nucleic acid binding"/>
    <property type="evidence" value="ECO:0007669"/>
    <property type="project" value="InterPro"/>
</dbReference>
<dbReference type="InterPro" id="IPR012337">
    <property type="entry name" value="RNaseH-like_sf"/>
</dbReference>
<dbReference type="Pfam" id="PF13456">
    <property type="entry name" value="RVT_3"/>
    <property type="match status" value="1"/>
</dbReference>
<evidence type="ECO:0000313" key="3">
    <source>
        <dbReference type="Proteomes" id="UP000594261"/>
    </source>
</evidence>
<reference evidence="2" key="2">
    <citation type="submission" date="2021-01" db="UniProtKB">
        <authorList>
            <consortium name="EnsemblPlants"/>
        </authorList>
    </citation>
    <scope>IDENTIFICATION</scope>
</reference>
<dbReference type="InterPro" id="IPR002156">
    <property type="entry name" value="RNaseH_domain"/>
</dbReference>
<evidence type="ECO:0000259" key="1">
    <source>
        <dbReference type="Pfam" id="PF13456"/>
    </source>
</evidence>
<dbReference type="InParanoid" id="A0A7N2MEF4"/>
<protein>
    <recommendedName>
        <fullName evidence="1">RNase H type-1 domain-containing protein</fullName>
    </recommendedName>
</protein>
<organism evidence="2 3">
    <name type="scientific">Quercus lobata</name>
    <name type="common">Valley oak</name>
    <dbReference type="NCBI Taxonomy" id="97700"/>
    <lineage>
        <taxon>Eukaryota</taxon>
        <taxon>Viridiplantae</taxon>
        <taxon>Streptophyta</taxon>
        <taxon>Embryophyta</taxon>
        <taxon>Tracheophyta</taxon>
        <taxon>Spermatophyta</taxon>
        <taxon>Magnoliopsida</taxon>
        <taxon>eudicotyledons</taxon>
        <taxon>Gunneridae</taxon>
        <taxon>Pentapetalae</taxon>
        <taxon>rosids</taxon>
        <taxon>fabids</taxon>
        <taxon>Fagales</taxon>
        <taxon>Fagaceae</taxon>
        <taxon>Quercus</taxon>
    </lineage>
</organism>
<dbReference type="Proteomes" id="UP000594261">
    <property type="component" value="Chromosome 8"/>
</dbReference>
<evidence type="ECO:0000313" key="2">
    <source>
        <dbReference type="EnsemblPlants" id="QL08p050440:mrna"/>
    </source>
</evidence>
<dbReference type="InterPro" id="IPR036397">
    <property type="entry name" value="RNaseH_sf"/>
</dbReference>
<accession>A0A7N2MEF4</accession>
<proteinExistence type="predicted"/>
<dbReference type="PANTHER" id="PTHR47723:SF19">
    <property type="entry name" value="POLYNUCLEOTIDYL TRANSFERASE, RIBONUCLEASE H-LIKE SUPERFAMILY PROTEIN"/>
    <property type="match status" value="1"/>
</dbReference>
<sequence>MFRHEIIVREAAAYLKEVQEVKQPIERPPIPAKPPWIPPNRGCFKVNTDGAIFEELGCCGIGVVIRNERGQLMGAMSKKIELPLDVLEVEAKALEEGMLLAWDLGLKEITLESDSELVVKALTDQRLLQISIQKVIEGISEGLKCFLAASVTHTRRSGNSPAHILARHAKLLNHSIIWVEDTPPIIADHIQNDVTGSNSISFNEI</sequence>
<dbReference type="EnsemblPlants" id="QL08p050440:mrna">
    <property type="protein sequence ID" value="QL08p050440:mrna"/>
    <property type="gene ID" value="QL08p050440"/>
</dbReference>
<dbReference type="SUPFAM" id="SSF53098">
    <property type="entry name" value="Ribonuclease H-like"/>
    <property type="match status" value="1"/>
</dbReference>
<dbReference type="AlphaFoldDB" id="A0A7N2MEF4"/>
<keyword evidence="3" id="KW-1185">Reference proteome</keyword>
<feature type="domain" description="RNase H type-1" evidence="1">
    <location>
        <begin position="47"/>
        <end position="169"/>
    </location>
</feature>
<dbReference type="EMBL" id="LRBV02000008">
    <property type="status" value="NOT_ANNOTATED_CDS"/>
    <property type="molecule type" value="Genomic_DNA"/>
</dbReference>
<name>A0A7N2MEF4_QUELO</name>
<dbReference type="PANTHER" id="PTHR47723">
    <property type="entry name" value="OS05G0353850 PROTEIN"/>
    <property type="match status" value="1"/>
</dbReference>
<dbReference type="CDD" id="cd06222">
    <property type="entry name" value="RNase_H_like"/>
    <property type="match status" value="1"/>
</dbReference>
<dbReference type="Gramene" id="QL08p050440:mrna">
    <property type="protein sequence ID" value="QL08p050440:mrna"/>
    <property type="gene ID" value="QL08p050440"/>
</dbReference>
<dbReference type="Gene3D" id="3.30.420.10">
    <property type="entry name" value="Ribonuclease H-like superfamily/Ribonuclease H"/>
    <property type="match status" value="1"/>
</dbReference>
<dbReference type="InterPro" id="IPR053151">
    <property type="entry name" value="RNase_H-like"/>
</dbReference>
<dbReference type="InterPro" id="IPR044730">
    <property type="entry name" value="RNase_H-like_dom_plant"/>
</dbReference>
<dbReference type="GO" id="GO:0004523">
    <property type="term" value="F:RNA-DNA hybrid ribonuclease activity"/>
    <property type="evidence" value="ECO:0007669"/>
    <property type="project" value="InterPro"/>
</dbReference>
<reference evidence="2 3" key="1">
    <citation type="journal article" date="2016" name="G3 (Bethesda)">
        <title>First Draft Assembly and Annotation of the Genome of a California Endemic Oak Quercus lobata Nee (Fagaceae).</title>
        <authorList>
            <person name="Sork V.L."/>
            <person name="Fitz-Gibbon S.T."/>
            <person name="Puiu D."/>
            <person name="Crepeau M."/>
            <person name="Gugger P.F."/>
            <person name="Sherman R."/>
            <person name="Stevens K."/>
            <person name="Langley C.H."/>
            <person name="Pellegrini M."/>
            <person name="Salzberg S.L."/>
        </authorList>
    </citation>
    <scope>NUCLEOTIDE SEQUENCE [LARGE SCALE GENOMIC DNA]</scope>
    <source>
        <strain evidence="2 3">cv. SW786</strain>
    </source>
</reference>
<dbReference type="OMA" id="GCHQVIV"/>